<dbReference type="GO" id="GO:0097320">
    <property type="term" value="P:plasma membrane tubulation"/>
    <property type="evidence" value="ECO:0007669"/>
    <property type="project" value="TreeGrafter"/>
</dbReference>
<dbReference type="GO" id="GO:0002102">
    <property type="term" value="C:podosome"/>
    <property type="evidence" value="ECO:0007669"/>
    <property type="project" value="TreeGrafter"/>
</dbReference>
<dbReference type="GO" id="GO:0005543">
    <property type="term" value="F:phospholipid binding"/>
    <property type="evidence" value="ECO:0007669"/>
    <property type="project" value="TreeGrafter"/>
</dbReference>
<proteinExistence type="predicted"/>
<dbReference type="GO" id="GO:0071800">
    <property type="term" value="P:podosome assembly"/>
    <property type="evidence" value="ECO:0007669"/>
    <property type="project" value="TreeGrafter"/>
</dbReference>
<evidence type="ECO:0000256" key="3">
    <source>
        <dbReference type="ARBA" id="ARBA00022443"/>
    </source>
</evidence>
<feature type="compositionally biased region" description="Polar residues" evidence="7">
    <location>
        <begin position="417"/>
        <end position="429"/>
    </location>
</feature>
<dbReference type="GO" id="GO:0001891">
    <property type="term" value="C:phagocytic cup"/>
    <property type="evidence" value="ECO:0007669"/>
    <property type="project" value="TreeGrafter"/>
</dbReference>
<dbReference type="SMART" id="SM00721">
    <property type="entry name" value="BAR"/>
    <property type="match status" value="1"/>
</dbReference>
<evidence type="ECO:0000256" key="2">
    <source>
        <dbReference type="ARBA" id="ARBA00004496"/>
    </source>
</evidence>
<feature type="region of interest" description="Disordered" evidence="7">
    <location>
        <begin position="305"/>
        <end position="430"/>
    </location>
</feature>
<feature type="compositionally biased region" description="Basic and acidic residues" evidence="7">
    <location>
        <begin position="348"/>
        <end position="362"/>
    </location>
</feature>
<dbReference type="InParanoid" id="A0A3P8W8B6"/>
<keyword evidence="4" id="KW-0963">Cytoplasm</keyword>
<reference evidence="9" key="3">
    <citation type="submission" date="2025-09" db="UniProtKB">
        <authorList>
            <consortium name="Ensembl"/>
        </authorList>
    </citation>
    <scope>IDENTIFICATION</scope>
</reference>
<dbReference type="InterPro" id="IPR004148">
    <property type="entry name" value="BAR_dom"/>
</dbReference>
<name>A0A3P8W8B6_CYNSE</name>
<organism evidence="9 10">
    <name type="scientific">Cynoglossus semilaevis</name>
    <name type="common">Tongue sole</name>
    <dbReference type="NCBI Taxonomy" id="244447"/>
    <lineage>
        <taxon>Eukaryota</taxon>
        <taxon>Metazoa</taxon>
        <taxon>Chordata</taxon>
        <taxon>Craniata</taxon>
        <taxon>Vertebrata</taxon>
        <taxon>Euteleostomi</taxon>
        <taxon>Actinopterygii</taxon>
        <taxon>Neopterygii</taxon>
        <taxon>Teleostei</taxon>
        <taxon>Neoteleostei</taxon>
        <taxon>Acanthomorphata</taxon>
        <taxon>Carangaria</taxon>
        <taxon>Pleuronectiformes</taxon>
        <taxon>Pleuronectoidei</taxon>
        <taxon>Cynoglossidae</taxon>
        <taxon>Cynoglossinae</taxon>
        <taxon>Cynoglossus</taxon>
    </lineage>
</organism>
<evidence type="ECO:0000256" key="7">
    <source>
        <dbReference type="SAM" id="MobiDB-lite"/>
    </source>
</evidence>
<comment type="subcellular location">
    <subcellularLocation>
        <location evidence="2">Cytoplasm</location>
    </subcellularLocation>
    <subcellularLocation>
        <location evidence="1">Endomembrane system</location>
    </subcellularLocation>
</comment>
<dbReference type="GO" id="GO:0005737">
    <property type="term" value="C:cytoplasm"/>
    <property type="evidence" value="ECO:0007669"/>
    <property type="project" value="UniProtKB-SubCell"/>
</dbReference>
<evidence type="ECO:0000256" key="4">
    <source>
        <dbReference type="ARBA" id="ARBA00022490"/>
    </source>
</evidence>
<evidence type="ECO:0000313" key="9">
    <source>
        <dbReference type="Ensembl" id="ENSCSEP00000023778.1"/>
    </source>
</evidence>
<keyword evidence="5" id="KW-0175">Coiled coil</keyword>
<evidence type="ECO:0000256" key="6">
    <source>
        <dbReference type="ARBA" id="ARBA00023136"/>
    </source>
</evidence>
<dbReference type="PANTHER" id="PTHR46514">
    <property type="entry name" value="AMPHIPHYSIN"/>
    <property type="match status" value="1"/>
</dbReference>
<protein>
    <submittedName>
        <fullName evidence="9">Bridging integrator 2a</fullName>
    </submittedName>
</protein>
<feature type="region of interest" description="Disordered" evidence="7">
    <location>
        <begin position="447"/>
        <end position="478"/>
    </location>
</feature>
<feature type="compositionally biased region" description="Polar residues" evidence="7">
    <location>
        <begin position="327"/>
        <end position="338"/>
    </location>
</feature>
<accession>A0A3P8W8B6</accession>
<dbReference type="GeneTree" id="ENSGT00950000182882"/>
<evidence type="ECO:0000256" key="5">
    <source>
        <dbReference type="ARBA" id="ARBA00023054"/>
    </source>
</evidence>
<reference evidence="9" key="2">
    <citation type="submission" date="2025-08" db="UniProtKB">
        <authorList>
            <consortium name="Ensembl"/>
        </authorList>
    </citation>
    <scope>IDENTIFICATION</scope>
</reference>
<reference evidence="9 10" key="1">
    <citation type="journal article" date="2014" name="Nat. Genet.">
        <title>Whole-genome sequence of a flatfish provides insights into ZW sex chromosome evolution and adaptation to a benthic lifestyle.</title>
        <authorList>
            <person name="Chen S."/>
            <person name="Zhang G."/>
            <person name="Shao C."/>
            <person name="Huang Q."/>
            <person name="Liu G."/>
            <person name="Zhang P."/>
            <person name="Song W."/>
            <person name="An N."/>
            <person name="Chalopin D."/>
            <person name="Volff J.N."/>
            <person name="Hong Y."/>
            <person name="Li Q."/>
            <person name="Sha Z."/>
            <person name="Zhou H."/>
            <person name="Xie M."/>
            <person name="Yu Q."/>
            <person name="Liu Y."/>
            <person name="Xiang H."/>
            <person name="Wang N."/>
            <person name="Wu K."/>
            <person name="Yang C."/>
            <person name="Zhou Q."/>
            <person name="Liao X."/>
            <person name="Yang L."/>
            <person name="Hu Q."/>
            <person name="Zhang J."/>
            <person name="Meng L."/>
            <person name="Jin L."/>
            <person name="Tian Y."/>
            <person name="Lian J."/>
            <person name="Yang J."/>
            <person name="Miao G."/>
            <person name="Liu S."/>
            <person name="Liang Z."/>
            <person name="Yan F."/>
            <person name="Li Y."/>
            <person name="Sun B."/>
            <person name="Zhang H."/>
            <person name="Zhang J."/>
            <person name="Zhu Y."/>
            <person name="Du M."/>
            <person name="Zhao Y."/>
            <person name="Schartl M."/>
            <person name="Tang Q."/>
            <person name="Wang J."/>
        </authorList>
    </citation>
    <scope>NUCLEOTIDE SEQUENCE</scope>
</reference>
<dbReference type="Gene3D" id="1.20.1270.60">
    <property type="entry name" value="Arfaptin homology (AH) domain/BAR domain"/>
    <property type="match status" value="1"/>
</dbReference>
<dbReference type="AlphaFoldDB" id="A0A3P8W8B6"/>
<evidence type="ECO:0000313" key="10">
    <source>
        <dbReference type="Proteomes" id="UP000265120"/>
    </source>
</evidence>
<keyword evidence="10" id="KW-1185">Reference proteome</keyword>
<evidence type="ECO:0000259" key="8">
    <source>
        <dbReference type="PROSITE" id="PS51021"/>
    </source>
</evidence>
<dbReference type="InterPro" id="IPR003005">
    <property type="entry name" value="Amphiphysin"/>
</dbReference>
<evidence type="ECO:0000256" key="1">
    <source>
        <dbReference type="ARBA" id="ARBA00004308"/>
    </source>
</evidence>
<feature type="domain" description="BAR" evidence="8">
    <location>
        <begin position="31"/>
        <end position="269"/>
    </location>
</feature>
<dbReference type="FunFam" id="1.20.1270.60:FF:000013">
    <property type="entry name" value="Amphiphysin isoform 2"/>
    <property type="match status" value="1"/>
</dbReference>
<dbReference type="Pfam" id="PF03114">
    <property type="entry name" value="BAR"/>
    <property type="match status" value="2"/>
</dbReference>
<dbReference type="Proteomes" id="UP000265120">
    <property type="component" value="Chromosome 10"/>
</dbReference>
<dbReference type="GO" id="GO:0012505">
    <property type="term" value="C:endomembrane system"/>
    <property type="evidence" value="ECO:0007669"/>
    <property type="project" value="UniProtKB-SubCell"/>
</dbReference>
<dbReference type="STRING" id="244447.ENSCSEP00000023778"/>
<dbReference type="PROSITE" id="PS51021">
    <property type="entry name" value="BAR"/>
    <property type="match status" value="1"/>
</dbReference>
<keyword evidence="3" id="KW-0728">SH3 domain</keyword>
<dbReference type="Ensembl" id="ENSCSET00000024095.1">
    <property type="protein sequence ID" value="ENSCSEP00000023778.1"/>
    <property type="gene ID" value="ENSCSEG00000015149.1"/>
</dbReference>
<dbReference type="GO" id="GO:0006911">
    <property type="term" value="P:phagocytosis, engulfment"/>
    <property type="evidence" value="ECO:0007669"/>
    <property type="project" value="TreeGrafter"/>
</dbReference>
<sequence length="498" mass="56686">MSISNFRQKSTAFFSKTKIKRKINRKLRLEVLQKLGKTEETRDDMFEYYNQLFLDQQVDGNRIYKDLRNYVNAVRDMREASRRLTQSLFDVYENDWAGEEDLGAIVEGEDLLWNDYEVKLIDQTIHTVESYVSQFPDVKVWSGNTVWLTMILFKMQEKVSKRRRKLVDYDSSRHHLEALQTAKKRDDVKIKKAAEEVNYAKSVYMGINSELKQELPVLFDSRIGCYISVFSSISNLRETFCREMRTVGFANVMKELQAQHPDKVFAVKGIQRCLSGKLIQHRMMRRTLMSPRAWKASFSEFHRSYSPKTGPGFSLKSPDKPRRSTLSRESSTHSVSLQSPPPVNPISEHGDPDAESNHRENHCSTAEEESPEGTSGIGLKSKEDTKQEEKSVKEEVPEIEPPAESDDKGEGERAAVSESSSELNNSCDSESLDLKLSAAVSDTLHIEETDGESSDGLKSSRLENGDVSGLNSDTSDLRDKVHRFISTDAEQHAKSTDV</sequence>
<dbReference type="PANTHER" id="PTHR46514:SF1">
    <property type="entry name" value="BRIDGING INTEGRATOR 2"/>
    <property type="match status" value="1"/>
</dbReference>
<feature type="compositionally biased region" description="Basic and acidic residues" evidence="7">
    <location>
        <begin position="380"/>
        <end position="396"/>
    </location>
</feature>
<dbReference type="SUPFAM" id="SSF103657">
    <property type="entry name" value="BAR/IMD domain-like"/>
    <property type="match status" value="1"/>
</dbReference>
<keyword evidence="6" id="KW-0472">Membrane</keyword>
<dbReference type="PRINTS" id="PR01251">
    <property type="entry name" value="AMPHIPHYSIN"/>
</dbReference>
<feature type="compositionally biased region" description="Basic and acidic residues" evidence="7">
    <location>
        <begin position="405"/>
        <end position="415"/>
    </location>
</feature>
<dbReference type="InterPro" id="IPR027267">
    <property type="entry name" value="AH/BAR_dom_sf"/>
</dbReference>